<feature type="non-terminal residue" evidence="3">
    <location>
        <position position="252"/>
    </location>
</feature>
<proteinExistence type="predicted"/>
<comment type="caution">
    <text evidence="3">The sequence shown here is derived from an EMBL/GenBank/DDBJ whole genome shotgun (WGS) entry which is preliminary data.</text>
</comment>
<gene>
    <name evidence="3" type="ORF">BLA29_006890</name>
</gene>
<organism evidence="3 4">
    <name type="scientific">Euroglyphus maynei</name>
    <name type="common">Mayne's house dust mite</name>
    <dbReference type="NCBI Taxonomy" id="6958"/>
    <lineage>
        <taxon>Eukaryota</taxon>
        <taxon>Metazoa</taxon>
        <taxon>Ecdysozoa</taxon>
        <taxon>Arthropoda</taxon>
        <taxon>Chelicerata</taxon>
        <taxon>Arachnida</taxon>
        <taxon>Acari</taxon>
        <taxon>Acariformes</taxon>
        <taxon>Sarcoptiformes</taxon>
        <taxon>Astigmata</taxon>
        <taxon>Psoroptidia</taxon>
        <taxon>Analgoidea</taxon>
        <taxon>Pyroglyphidae</taxon>
        <taxon>Pyroglyphinae</taxon>
        <taxon>Euroglyphus</taxon>
    </lineage>
</organism>
<dbReference type="Proteomes" id="UP000194236">
    <property type="component" value="Unassembled WGS sequence"/>
</dbReference>
<dbReference type="SUPFAM" id="SSF48452">
    <property type="entry name" value="TPR-like"/>
    <property type="match status" value="1"/>
</dbReference>
<feature type="domain" description="DNA/RNA-binding" evidence="2">
    <location>
        <begin position="2"/>
        <end position="250"/>
    </location>
</feature>
<dbReference type="InterPro" id="IPR018834">
    <property type="entry name" value="DNA/RNA-bd_Est1-type"/>
</dbReference>
<dbReference type="AlphaFoldDB" id="A0A1Y3AXM3"/>
<dbReference type="GO" id="GO:0000184">
    <property type="term" value="P:nuclear-transcribed mRNA catabolic process, nonsense-mediated decay"/>
    <property type="evidence" value="ECO:0007669"/>
    <property type="project" value="UniProtKB-KW"/>
</dbReference>
<keyword evidence="4" id="KW-1185">Reference proteome</keyword>
<evidence type="ECO:0000259" key="2">
    <source>
        <dbReference type="Pfam" id="PF10373"/>
    </source>
</evidence>
<name>A0A1Y3AXM3_EURMA</name>
<sequence>MKAHMLVPKNSHICSQLALVSFYQKNYLDAIYYSIISFEYDIIHDRCSNRFRSKFIRVQSNRQNFLVFFDSVRSLHSKMLSIIRHEYEQTMEREKLQRKRLERGHLRINKNYRIEYWIRPDHSIAKCDMYNFYDLAAVVSRNESEPDLYKFYEKFIIKTPSMMAKSQFKDLKDRFTLSFLMVHAMLNYRVGLDRFYDVANQMILEFDSLINDHDNQSNVRLSPFFLIQLFTINMYSVANTMNDYQRDHRSQC</sequence>
<reference evidence="3 4" key="1">
    <citation type="submission" date="2017-03" db="EMBL/GenBank/DDBJ databases">
        <title>Genome Survey of Euroglyphus maynei.</title>
        <authorList>
            <person name="Arlian L.G."/>
            <person name="Morgan M.S."/>
            <person name="Rider S.D."/>
        </authorList>
    </citation>
    <scope>NUCLEOTIDE SEQUENCE [LARGE SCALE GENOMIC DNA]</scope>
    <source>
        <strain evidence="3">Arlian Lab</strain>
        <tissue evidence="3">Whole body</tissue>
    </source>
</reference>
<dbReference type="Gene3D" id="1.25.40.10">
    <property type="entry name" value="Tetratricopeptide repeat domain"/>
    <property type="match status" value="1"/>
</dbReference>
<dbReference type="InterPro" id="IPR045153">
    <property type="entry name" value="Est1/Ebs1-like"/>
</dbReference>
<dbReference type="GO" id="GO:0005697">
    <property type="term" value="C:telomerase holoenzyme complex"/>
    <property type="evidence" value="ECO:0007669"/>
    <property type="project" value="TreeGrafter"/>
</dbReference>
<accession>A0A1Y3AXM3</accession>
<dbReference type="EMBL" id="MUJZ01056497">
    <property type="protein sequence ID" value="OTF72373.1"/>
    <property type="molecule type" value="Genomic_DNA"/>
</dbReference>
<dbReference type="GO" id="GO:0042162">
    <property type="term" value="F:telomeric DNA binding"/>
    <property type="evidence" value="ECO:0007669"/>
    <property type="project" value="TreeGrafter"/>
</dbReference>
<dbReference type="GO" id="GO:0070034">
    <property type="term" value="F:telomerase RNA binding"/>
    <property type="evidence" value="ECO:0007669"/>
    <property type="project" value="TreeGrafter"/>
</dbReference>
<evidence type="ECO:0000313" key="3">
    <source>
        <dbReference type="EMBL" id="OTF72373.1"/>
    </source>
</evidence>
<evidence type="ECO:0000256" key="1">
    <source>
        <dbReference type="ARBA" id="ARBA00023161"/>
    </source>
</evidence>
<dbReference type="OrthoDB" id="2017974at2759"/>
<dbReference type="Pfam" id="PF10373">
    <property type="entry name" value="EST1_DNA_bind"/>
    <property type="match status" value="1"/>
</dbReference>
<protein>
    <recommendedName>
        <fullName evidence="2">DNA/RNA-binding domain-containing protein</fullName>
    </recommendedName>
</protein>
<dbReference type="PANTHER" id="PTHR15696">
    <property type="entry name" value="SMG-7 SUPPRESSOR WITH MORPHOLOGICAL EFFECT ON GENITALIA PROTEIN 7"/>
    <property type="match status" value="1"/>
</dbReference>
<dbReference type="PANTHER" id="PTHR15696:SF0">
    <property type="entry name" value="TELOMERASE-BINDING PROTEIN EST1A"/>
    <property type="match status" value="1"/>
</dbReference>
<keyword evidence="1" id="KW-0866">Nonsense-mediated mRNA decay</keyword>
<evidence type="ECO:0000313" key="4">
    <source>
        <dbReference type="Proteomes" id="UP000194236"/>
    </source>
</evidence>
<dbReference type="InterPro" id="IPR011990">
    <property type="entry name" value="TPR-like_helical_dom_sf"/>
</dbReference>